<evidence type="ECO:0000256" key="3">
    <source>
        <dbReference type="ARBA" id="ARBA00022801"/>
    </source>
</evidence>
<keyword evidence="12" id="KW-1185">Reference proteome</keyword>
<proteinExistence type="inferred from homology"/>
<dbReference type="InterPro" id="IPR011545">
    <property type="entry name" value="DEAD/DEAH_box_helicase_dom"/>
</dbReference>
<dbReference type="Pfam" id="PF00271">
    <property type="entry name" value="Helicase_C"/>
    <property type="match status" value="1"/>
</dbReference>
<dbReference type="GO" id="GO:0005829">
    <property type="term" value="C:cytosol"/>
    <property type="evidence" value="ECO:0007669"/>
    <property type="project" value="TreeGrafter"/>
</dbReference>
<feature type="domain" description="Helicase C-terminal" evidence="10">
    <location>
        <begin position="275"/>
        <end position="417"/>
    </location>
</feature>
<reference evidence="11 12" key="1">
    <citation type="journal article" date="2014" name="Genome Biol. Evol.">
        <title>The genome of the myxosporean Thelohanellus kitauei shows adaptations to nutrient acquisition within its fish host.</title>
        <authorList>
            <person name="Yang Y."/>
            <person name="Xiong J."/>
            <person name="Zhou Z."/>
            <person name="Huo F."/>
            <person name="Miao W."/>
            <person name="Ran C."/>
            <person name="Liu Y."/>
            <person name="Zhang J."/>
            <person name="Feng J."/>
            <person name="Wang M."/>
            <person name="Wang M."/>
            <person name="Wang L."/>
            <person name="Yao B."/>
        </authorList>
    </citation>
    <scope>NUCLEOTIDE SEQUENCE [LARGE SCALE GENOMIC DNA]</scope>
    <source>
        <strain evidence="11">Wuqing</strain>
    </source>
</reference>
<keyword evidence="4 11" id="KW-0347">Helicase</keyword>
<feature type="domain" description="Helicase ATP-binding" evidence="9">
    <location>
        <begin position="117"/>
        <end position="224"/>
    </location>
</feature>
<dbReference type="Proteomes" id="UP000031668">
    <property type="component" value="Unassembled WGS sequence"/>
</dbReference>
<dbReference type="CDD" id="cd18787">
    <property type="entry name" value="SF2_C_DEAD"/>
    <property type="match status" value="1"/>
</dbReference>
<dbReference type="GO" id="GO:0005524">
    <property type="term" value="F:ATP binding"/>
    <property type="evidence" value="ECO:0007669"/>
    <property type="project" value="UniProtKB-KW"/>
</dbReference>
<organism evidence="11 12">
    <name type="scientific">Thelohanellus kitauei</name>
    <name type="common">Myxosporean</name>
    <dbReference type="NCBI Taxonomy" id="669202"/>
    <lineage>
        <taxon>Eukaryota</taxon>
        <taxon>Metazoa</taxon>
        <taxon>Cnidaria</taxon>
        <taxon>Myxozoa</taxon>
        <taxon>Myxosporea</taxon>
        <taxon>Bivalvulida</taxon>
        <taxon>Platysporina</taxon>
        <taxon>Myxobolidae</taxon>
        <taxon>Thelohanellus</taxon>
    </lineage>
</organism>
<evidence type="ECO:0000313" key="12">
    <source>
        <dbReference type="Proteomes" id="UP000031668"/>
    </source>
</evidence>
<dbReference type="InterPro" id="IPR014001">
    <property type="entry name" value="Helicase_ATP-bd"/>
</dbReference>
<dbReference type="OMA" id="EMAHSIM"/>
<evidence type="ECO:0000259" key="10">
    <source>
        <dbReference type="PROSITE" id="PS51194"/>
    </source>
</evidence>
<evidence type="ECO:0000256" key="6">
    <source>
        <dbReference type="ARBA" id="ARBA00022884"/>
    </source>
</evidence>
<evidence type="ECO:0000313" key="11">
    <source>
        <dbReference type="EMBL" id="KII61872.1"/>
    </source>
</evidence>
<dbReference type="GO" id="GO:0003724">
    <property type="term" value="F:RNA helicase activity"/>
    <property type="evidence" value="ECO:0007669"/>
    <property type="project" value="UniProtKB-EC"/>
</dbReference>
<comment type="caution">
    <text evidence="11">The sequence shown here is derived from an EMBL/GenBank/DDBJ whole genome shotgun (WGS) entry which is preliminary data.</text>
</comment>
<accession>A0A0C2IYE7</accession>
<dbReference type="PANTHER" id="PTHR47959">
    <property type="entry name" value="ATP-DEPENDENT RNA HELICASE RHLE-RELATED"/>
    <property type="match status" value="1"/>
</dbReference>
<dbReference type="InterPro" id="IPR050079">
    <property type="entry name" value="DEAD_box_RNA_helicase"/>
</dbReference>
<dbReference type="Gene3D" id="3.40.50.300">
    <property type="entry name" value="P-loop containing nucleotide triphosphate hydrolases"/>
    <property type="match status" value="2"/>
</dbReference>
<keyword evidence="3" id="KW-0378">Hydrolase</keyword>
<dbReference type="SMART" id="SM00487">
    <property type="entry name" value="DEXDc"/>
    <property type="match status" value="1"/>
</dbReference>
<keyword evidence="2" id="KW-0547">Nucleotide-binding</keyword>
<sequence>MNGCSDVFRQITFGIKFNVKKFPKDAELFGIASRSNIQDEQIPDIQLIAVKRSHQSEKVKLKNINLLEEHGIQVFGDDAPLPIQSFADAPSTIPSYLTNAIKELNYIMPTPVQMQAIPVLAQQRHVLVCAPTGSGKTFAYAFPILCQMSASTRGIKALIILPTKELANQVFNEIQILTSDSKVKCMKILKLSKSKVKNYNSYNILVSTPQRLVDLVNSGRKIDLSTATINDDLESWVKIHLDNPLTILIGPKNSPPEAIHQELLFVGQESGKPLALRNLFQSLDPPVLIFVNNIERVKELFSELVYDVNNVDAMHSEKTETQRVNTVNAFRTGKVWILITTDLMSRGLDFKGIKRVINYDPPNSPINYIHRIGRTGRSGVPGSAITFYTEKDICKIKSILPILRKSKAKYPSYLDTL</sequence>
<dbReference type="EC" id="3.6.4.13" evidence="1"/>
<keyword evidence="5" id="KW-0067">ATP-binding</keyword>
<dbReference type="InterPro" id="IPR001650">
    <property type="entry name" value="Helicase_C-like"/>
</dbReference>
<dbReference type="PROSITE" id="PS51192">
    <property type="entry name" value="HELICASE_ATP_BIND_1"/>
    <property type="match status" value="1"/>
</dbReference>
<evidence type="ECO:0000256" key="7">
    <source>
        <dbReference type="ARBA" id="ARBA00024355"/>
    </source>
</evidence>
<evidence type="ECO:0000259" key="9">
    <source>
        <dbReference type="PROSITE" id="PS51192"/>
    </source>
</evidence>
<dbReference type="PROSITE" id="PS51194">
    <property type="entry name" value="HELICASE_CTER"/>
    <property type="match status" value="1"/>
</dbReference>
<dbReference type="GO" id="GO:0003723">
    <property type="term" value="F:RNA binding"/>
    <property type="evidence" value="ECO:0007669"/>
    <property type="project" value="UniProtKB-KW"/>
</dbReference>
<evidence type="ECO:0000256" key="8">
    <source>
        <dbReference type="ARBA" id="ARBA00047984"/>
    </source>
</evidence>
<dbReference type="Pfam" id="PF00270">
    <property type="entry name" value="DEAD"/>
    <property type="match status" value="1"/>
</dbReference>
<name>A0A0C2IYE7_THEKT</name>
<dbReference type="GO" id="GO:0016787">
    <property type="term" value="F:hydrolase activity"/>
    <property type="evidence" value="ECO:0007669"/>
    <property type="project" value="UniProtKB-KW"/>
</dbReference>
<keyword evidence="6" id="KW-0694">RNA-binding</keyword>
<evidence type="ECO:0000256" key="4">
    <source>
        <dbReference type="ARBA" id="ARBA00022806"/>
    </source>
</evidence>
<protein>
    <recommendedName>
        <fullName evidence="1">RNA helicase</fullName>
        <ecNumber evidence="1">3.6.4.13</ecNumber>
    </recommendedName>
</protein>
<comment type="similarity">
    <text evidence="7">Belongs to the DEAD box helicase family. DDX52/ROK1 subfamily.</text>
</comment>
<dbReference type="SMART" id="SM00490">
    <property type="entry name" value="HELICc"/>
    <property type="match status" value="1"/>
</dbReference>
<dbReference type="OrthoDB" id="360161at2759"/>
<dbReference type="EMBL" id="JWZT01005203">
    <property type="protein sequence ID" value="KII61872.1"/>
    <property type="molecule type" value="Genomic_DNA"/>
</dbReference>
<gene>
    <name evidence="11" type="ORF">RF11_15277</name>
</gene>
<dbReference type="SUPFAM" id="SSF52540">
    <property type="entry name" value="P-loop containing nucleoside triphosphate hydrolases"/>
    <property type="match status" value="1"/>
</dbReference>
<dbReference type="AlphaFoldDB" id="A0A0C2IYE7"/>
<comment type="catalytic activity">
    <reaction evidence="8">
        <text>ATP + H2O = ADP + phosphate + H(+)</text>
        <dbReference type="Rhea" id="RHEA:13065"/>
        <dbReference type="ChEBI" id="CHEBI:15377"/>
        <dbReference type="ChEBI" id="CHEBI:15378"/>
        <dbReference type="ChEBI" id="CHEBI:30616"/>
        <dbReference type="ChEBI" id="CHEBI:43474"/>
        <dbReference type="ChEBI" id="CHEBI:456216"/>
        <dbReference type="EC" id="3.6.4.13"/>
    </reaction>
</comment>
<evidence type="ECO:0000256" key="1">
    <source>
        <dbReference type="ARBA" id="ARBA00012552"/>
    </source>
</evidence>
<evidence type="ECO:0000256" key="2">
    <source>
        <dbReference type="ARBA" id="ARBA00022741"/>
    </source>
</evidence>
<dbReference type="InterPro" id="IPR027417">
    <property type="entry name" value="P-loop_NTPase"/>
</dbReference>
<dbReference type="PANTHER" id="PTHR47959:SF15">
    <property type="entry name" value="RNA HELICASE"/>
    <property type="match status" value="1"/>
</dbReference>
<evidence type="ECO:0000256" key="5">
    <source>
        <dbReference type="ARBA" id="ARBA00022840"/>
    </source>
</evidence>